<gene>
    <name evidence="1" type="ORF">MAR_001303</name>
</gene>
<accession>A0ABY7FBF2</accession>
<name>A0ABY7FBF2_MYAAR</name>
<sequence>MYMSFNTESTIMEESCISKFFADNCGFLTYGVIGVCYWSQIKPLLHNTVYCIDAMEKRPSSFTIMYIGIYGQEGIGKYFQRYAYKLAQRRAAV</sequence>
<dbReference type="EMBL" id="CP111022">
    <property type="protein sequence ID" value="WAR19465.1"/>
    <property type="molecule type" value="Genomic_DNA"/>
</dbReference>
<organism evidence="1 2">
    <name type="scientific">Mya arenaria</name>
    <name type="common">Soft-shell clam</name>
    <dbReference type="NCBI Taxonomy" id="6604"/>
    <lineage>
        <taxon>Eukaryota</taxon>
        <taxon>Metazoa</taxon>
        <taxon>Spiralia</taxon>
        <taxon>Lophotrochozoa</taxon>
        <taxon>Mollusca</taxon>
        <taxon>Bivalvia</taxon>
        <taxon>Autobranchia</taxon>
        <taxon>Heteroconchia</taxon>
        <taxon>Euheterodonta</taxon>
        <taxon>Imparidentia</taxon>
        <taxon>Neoheterodontei</taxon>
        <taxon>Myida</taxon>
        <taxon>Myoidea</taxon>
        <taxon>Myidae</taxon>
        <taxon>Mya</taxon>
    </lineage>
</organism>
<evidence type="ECO:0000313" key="2">
    <source>
        <dbReference type="Proteomes" id="UP001164746"/>
    </source>
</evidence>
<evidence type="ECO:0000313" key="1">
    <source>
        <dbReference type="EMBL" id="WAR19465.1"/>
    </source>
</evidence>
<dbReference type="Proteomes" id="UP001164746">
    <property type="component" value="Chromosome 11"/>
</dbReference>
<reference evidence="1" key="1">
    <citation type="submission" date="2022-11" db="EMBL/GenBank/DDBJ databases">
        <title>Centuries of genome instability and evolution in soft-shell clam transmissible cancer (bioRxiv).</title>
        <authorList>
            <person name="Hart S.F.M."/>
            <person name="Yonemitsu M.A."/>
            <person name="Giersch R.M."/>
            <person name="Beal B.F."/>
            <person name="Arriagada G."/>
            <person name="Davis B.W."/>
            <person name="Ostrander E.A."/>
            <person name="Goff S.P."/>
            <person name="Metzger M.J."/>
        </authorList>
    </citation>
    <scope>NUCLEOTIDE SEQUENCE</scope>
    <source>
        <strain evidence="1">MELC-2E11</strain>
        <tissue evidence="1">Siphon/mantle</tissue>
    </source>
</reference>
<protein>
    <submittedName>
        <fullName evidence="1">Uncharacterized protein</fullName>
    </submittedName>
</protein>
<proteinExistence type="predicted"/>
<keyword evidence="2" id="KW-1185">Reference proteome</keyword>